<evidence type="ECO:0000313" key="2">
    <source>
        <dbReference type="EMBL" id="QOD72399.1"/>
    </source>
</evidence>
<organism evidence="2 3">
    <name type="scientific">Acinetobacter seifertii</name>
    <dbReference type="NCBI Taxonomy" id="1530123"/>
    <lineage>
        <taxon>Bacteria</taxon>
        <taxon>Pseudomonadati</taxon>
        <taxon>Pseudomonadota</taxon>
        <taxon>Gammaproteobacteria</taxon>
        <taxon>Moraxellales</taxon>
        <taxon>Moraxellaceae</taxon>
        <taxon>Acinetobacter</taxon>
        <taxon>Acinetobacter calcoaceticus/baumannii complex</taxon>
    </lineage>
</organism>
<gene>
    <name evidence="2" type="ORF">IC779_15115</name>
</gene>
<dbReference type="Pfam" id="PF06890">
    <property type="entry name" value="Phage_Mu_Gp45"/>
    <property type="match status" value="1"/>
</dbReference>
<dbReference type="AlphaFoldDB" id="A0A7H2VFZ0"/>
<dbReference type="InterPro" id="IPR053861">
    <property type="entry name" value="Phage_Mu_Gp45_N"/>
</dbReference>
<dbReference type="RefSeq" id="WP_119689381.1">
    <property type="nucleotide sequence ID" value="NZ_BKOK01000012.1"/>
</dbReference>
<feature type="domain" description="Bacteriophage Mu Gp45 N-terminal" evidence="1">
    <location>
        <begin position="27"/>
        <end position="80"/>
    </location>
</feature>
<accession>A0A7H2VFZ0</accession>
<sequence length="161" mass="17573">MMRAVAAQINKALKQIRQPLFALVARGGSKTLQLKGFAEETLQEVELFQQVGFNSHIPEGARVVVIPLHGKTSRSIVVATSGGTVVVNVGEGETCVYDQFGHSLLLKEDGTHITSGDLFIDEGNLHVSKGDVFDKKSSMQEMRDIYNQHKNGNTPTPLPQM</sequence>
<reference evidence="2 3" key="1">
    <citation type="submission" date="2020-09" db="EMBL/GenBank/DDBJ databases">
        <authorList>
            <person name="Chen F.-J."/>
            <person name="Lee Y.-T."/>
        </authorList>
    </citation>
    <scope>NUCLEOTIDE SEQUENCE [LARGE SCALE GENOMIC DNA]</scope>
    <source>
        <strain evidence="2 3">AS42</strain>
    </source>
</reference>
<evidence type="ECO:0000259" key="1">
    <source>
        <dbReference type="Pfam" id="PF06890"/>
    </source>
</evidence>
<name>A0A7H2VFZ0_9GAMM</name>
<evidence type="ECO:0000313" key="3">
    <source>
        <dbReference type="Proteomes" id="UP000516672"/>
    </source>
</evidence>
<reference evidence="3" key="2">
    <citation type="submission" date="2020-10" db="EMBL/GenBank/DDBJ databases">
        <title>Clinical and molecular characterization of Acinetobacter seifertii in Taiwan.</title>
        <authorList>
            <person name="Li L.-H."/>
            <person name="Yang Y.-S."/>
            <person name="Sun J.-R."/>
            <person name="Huang T.-W."/>
            <person name="Huang W.-C."/>
            <person name="Wang Y.-C."/>
            <person name="Kuo T.-H."/>
            <person name="Kuo S.-C."/>
            <person name="Chen T.-L."/>
        </authorList>
    </citation>
    <scope>NUCLEOTIDE SEQUENCE [LARGE SCALE GENOMIC DNA]</scope>
    <source>
        <strain evidence="3">AS42</strain>
    </source>
</reference>
<protein>
    <submittedName>
        <fullName evidence="2">Phage baseplate assembly protein</fullName>
    </submittedName>
</protein>
<proteinExistence type="predicted"/>
<dbReference type="EMBL" id="CP061828">
    <property type="protein sequence ID" value="QOD72399.1"/>
    <property type="molecule type" value="Genomic_DNA"/>
</dbReference>
<dbReference type="Proteomes" id="UP000516672">
    <property type="component" value="Chromosome"/>
</dbReference>